<dbReference type="Pfam" id="PF01593">
    <property type="entry name" value="Amino_oxidase"/>
    <property type="match status" value="1"/>
</dbReference>
<feature type="domain" description="Amine oxidase" evidence="4">
    <location>
        <begin position="17"/>
        <end position="443"/>
    </location>
</feature>
<dbReference type="InterPro" id="IPR001613">
    <property type="entry name" value="Flavin_amine_oxidase"/>
</dbReference>
<evidence type="ECO:0000256" key="1">
    <source>
        <dbReference type="ARBA" id="ARBA00001974"/>
    </source>
</evidence>
<organism evidence="5 6">
    <name type="scientific">Streptomyces buecherae</name>
    <dbReference type="NCBI Taxonomy" id="2763006"/>
    <lineage>
        <taxon>Bacteria</taxon>
        <taxon>Bacillati</taxon>
        <taxon>Actinomycetota</taxon>
        <taxon>Actinomycetes</taxon>
        <taxon>Kitasatosporales</taxon>
        <taxon>Streptomycetaceae</taxon>
        <taxon>Streptomyces</taxon>
    </lineage>
</organism>
<dbReference type="RefSeq" id="WP_176160043.1">
    <property type="nucleotide sequence ID" value="NZ_CP054929.1"/>
</dbReference>
<protein>
    <submittedName>
        <fullName evidence="5">FAD-dependent oxidoreductase</fullName>
    </submittedName>
</protein>
<evidence type="ECO:0000313" key="6">
    <source>
        <dbReference type="Proteomes" id="UP000509303"/>
    </source>
</evidence>
<evidence type="ECO:0000256" key="2">
    <source>
        <dbReference type="ARBA" id="ARBA00023002"/>
    </source>
</evidence>
<reference evidence="5 6" key="1">
    <citation type="submission" date="2020-06" db="EMBL/GenBank/DDBJ databases">
        <title>Genome mining for natural products.</title>
        <authorList>
            <person name="Zhang B."/>
            <person name="Shi J."/>
            <person name="Ge H."/>
        </authorList>
    </citation>
    <scope>NUCLEOTIDE SEQUENCE [LARGE SCALE GENOMIC DNA]</scope>
    <source>
        <strain evidence="5 6">NA00687</strain>
    </source>
</reference>
<proteinExistence type="predicted"/>
<dbReference type="PRINTS" id="PR00757">
    <property type="entry name" value="AMINEOXDASEF"/>
</dbReference>
<evidence type="ECO:0000313" key="5">
    <source>
        <dbReference type="EMBL" id="QKW48346.1"/>
    </source>
</evidence>
<comment type="cofactor">
    <cofactor evidence="1">
        <name>FAD</name>
        <dbReference type="ChEBI" id="CHEBI:57692"/>
    </cofactor>
</comment>
<keyword evidence="2" id="KW-0560">Oxidoreductase</keyword>
<dbReference type="InterPro" id="IPR002937">
    <property type="entry name" value="Amino_oxidase"/>
</dbReference>
<sequence>MAQDLADVDIAVVGAGISGLTAAYRLREAGRRPVVFESQEAVGGRMKARRVDGWIVEEGTETLAAAGYDATWRLIRSVGLDRNGGVRKVTSLAGVWRNGRAHAGTGHWFGALSGSGLSLGGRMALSSLVGEIAGSAGGFDTRHPGQSPLATRTVASLASGRDRELYDYVLQPAVATAWAWDPHRSCAGPLVSTMLSTRGLLGWRTYRDGMDSLARAVAERLDVRTGRAVTEVKDTDAGVTLVFADGQTVTAREVVLAVPAPLADKLRPGAPADETPFLQAASYTPMMRITCLVDRPLMPPQRRGTPAVYAVLVPEVEDGYVSGVTFEHAKAANRAPAGRGLVSILTARRATRELLDAPDAEVLAALVPRAERYAPGLGAALRQAFVHRFPHASPEASPRALRLQSAFVGREARAVEYAGDWVYQRPSSEAAVQSGEWAAERLLSRTA</sequence>
<keyword evidence="6" id="KW-1185">Reference proteome</keyword>
<dbReference type="SUPFAM" id="SSF54373">
    <property type="entry name" value="FAD-linked reductases, C-terminal domain"/>
    <property type="match status" value="1"/>
</dbReference>
<dbReference type="Gene3D" id="3.90.660.20">
    <property type="entry name" value="Protoporphyrinogen oxidase, mitochondrial, domain 2"/>
    <property type="match status" value="1"/>
</dbReference>
<evidence type="ECO:0000259" key="4">
    <source>
        <dbReference type="Pfam" id="PF01593"/>
    </source>
</evidence>
<evidence type="ECO:0000256" key="3">
    <source>
        <dbReference type="PIRSR" id="PIRSR601613-1"/>
    </source>
</evidence>
<feature type="binding site" evidence="3">
    <location>
        <position position="229"/>
    </location>
    <ligand>
        <name>FAD</name>
        <dbReference type="ChEBI" id="CHEBI:57692"/>
    </ligand>
</feature>
<dbReference type="InterPro" id="IPR036188">
    <property type="entry name" value="FAD/NAD-bd_sf"/>
</dbReference>
<dbReference type="Gene3D" id="3.50.50.60">
    <property type="entry name" value="FAD/NAD(P)-binding domain"/>
    <property type="match status" value="1"/>
</dbReference>
<dbReference type="Proteomes" id="UP000509303">
    <property type="component" value="Chromosome"/>
</dbReference>
<dbReference type="GO" id="GO:0016491">
    <property type="term" value="F:oxidoreductase activity"/>
    <property type="evidence" value="ECO:0007669"/>
    <property type="project" value="UniProtKB-KW"/>
</dbReference>
<feature type="binding site" evidence="3">
    <location>
        <position position="18"/>
    </location>
    <ligand>
        <name>FAD</name>
        <dbReference type="ChEBI" id="CHEBI:57692"/>
    </ligand>
</feature>
<dbReference type="AlphaFoldDB" id="A0A7H8N1S1"/>
<dbReference type="EMBL" id="CP054929">
    <property type="protein sequence ID" value="QKW48346.1"/>
    <property type="molecule type" value="Genomic_DNA"/>
</dbReference>
<accession>A0A7H8N1S1</accession>
<gene>
    <name evidence="5" type="ORF">HUT08_00950</name>
</gene>
<name>A0A7H8N1S1_9ACTN</name>
<dbReference type="SUPFAM" id="SSF51905">
    <property type="entry name" value="FAD/NAD(P)-binding domain"/>
    <property type="match status" value="1"/>
</dbReference>
<dbReference type="InterPro" id="IPR050464">
    <property type="entry name" value="Zeta_carotene_desat/Oxidored"/>
</dbReference>
<dbReference type="PANTHER" id="PTHR42923">
    <property type="entry name" value="PROTOPORPHYRINOGEN OXIDASE"/>
    <property type="match status" value="1"/>
</dbReference>
<dbReference type="Gene3D" id="1.10.3110.10">
    <property type="entry name" value="protoporphyrinogen ix oxidase, domain 3"/>
    <property type="match status" value="1"/>
</dbReference>